<proteinExistence type="predicted"/>
<feature type="region of interest" description="Disordered" evidence="1">
    <location>
        <begin position="36"/>
        <end position="59"/>
    </location>
</feature>
<dbReference type="EMBL" id="JAHUTJ010058097">
    <property type="protein sequence ID" value="MED6286914.1"/>
    <property type="molecule type" value="Genomic_DNA"/>
</dbReference>
<feature type="compositionally biased region" description="Low complexity" evidence="1">
    <location>
        <begin position="41"/>
        <end position="54"/>
    </location>
</feature>
<name>A0ABU7ELR5_9TELE</name>
<reference evidence="2 3" key="1">
    <citation type="submission" date="2021-06" db="EMBL/GenBank/DDBJ databases">
        <authorList>
            <person name="Palmer J.M."/>
        </authorList>
    </citation>
    <scope>NUCLEOTIDE SEQUENCE [LARGE SCALE GENOMIC DNA]</scope>
    <source>
        <strain evidence="2 3">CL_MEX2019</strain>
        <tissue evidence="2">Muscle</tissue>
    </source>
</reference>
<evidence type="ECO:0000313" key="2">
    <source>
        <dbReference type="EMBL" id="MED6286914.1"/>
    </source>
</evidence>
<comment type="caution">
    <text evidence="2">The sequence shown here is derived from an EMBL/GenBank/DDBJ whole genome shotgun (WGS) entry which is preliminary data.</text>
</comment>
<sequence>MRDTCLHPVPSVPLVCYTTTPCVFPTQKNPDRMLMEQRSHNYNYSSSNNNNNNNKTRTKDLKEDALSIFSAVFYLSLRERMHLIREKKDSVYGTAVSYRVKQEETECSSQG</sequence>
<gene>
    <name evidence="2" type="ORF">CHARACLAT_010990</name>
</gene>
<evidence type="ECO:0000256" key="1">
    <source>
        <dbReference type="SAM" id="MobiDB-lite"/>
    </source>
</evidence>
<protein>
    <submittedName>
        <fullName evidence="2">Uncharacterized protein</fullName>
    </submittedName>
</protein>
<dbReference type="Proteomes" id="UP001352852">
    <property type="component" value="Unassembled WGS sequence"/>
</dbReference>
<evidence type="ECO:0000313" key="3">
    <source>
        <dbReference type="Proteomes" id="UP001352852"/>
    </source>
</evidence>
<organism evidence="2 3">
    <name type="scientific">Characodon lateralis</name>
    <dbReference type="NCBI Taxonomy" id="208331"/>
    <lineage>
        <taxon>Eukaryota</taxon>
        <taxon>Metazoa</taxon>
        <taxon>Chordata</taxon>
        <taxon>Craniata</taxon>
        <taxon>Vertebrata</taxon>
        <taxon>Euteleostomi</taxon>
        <taxon>Actinopterygii</taxon>
        <taxon>Neopterygii</taxon>
        <taxon>Teleostei</taxon>
        <taxon>Neoteleostei</taxon>
        <taxon>Acanthomorphata</taxon>
        <taxon>Ovalentaria</taxon>
        <taxon>Atherinomorphae</taxon>
        <taxon>Cyprinodontiformes</taxon>
        <taxon>Goodeidae</taxon>
        <taxon>Characodon</taxon>
    </lineage>
</organism>
<accession>A0ABU7ELR5</accession>
<keyword evidence="3" id="KW-1185">Reference proteome</keyword>